<evidence type="ECO:0000313" key="4">
    <source>
        <dbReference type="Proteomes" id="UP000324707"/>
    </source>
</evidence>
<dbReference type="AlphaFoldDB" id="A0A5C8E876"/>
<dbReference type="EMBL" id="SAXX01000005">
    <property type="protein sequence ID" value="TXJ34259.1"/>
    <property type="molecule type" value="Genomic_DNA"/>
</dbReference>
<gene>
    <name evidence="1" type="ORF">EPJ69_02860</name>
    <name evidence="2" type="ORF">EPJ84_02810</name>
</gene>
<dbReference type="EMBL" id="SAYE01000007">
    <property type="protein sequence ID" value="TXJ51701.1"/>
    <property type="molecule type" value="Genomic_DNA"/>
</dbReference>
<evidence type="ECO:0000313" key="1">
    <source>
        <dbReference type="EMBL" id="TXJ34259.1"/>
    </source>
</evidence>
<reference evidence="3 4" key="1">
    <citation type="journal article" date="1992" name="Lakartidningen">
        <title>[Penicillin V and not amoxicillin is the first choice preparation in acute otitis].</title>
        <authorList>
            <person name="Kamme C."/>
            <person name="Lundgren K."/>
            <person name="Prellner K."/>
        </authorList>
    </citation>
    <scope>NUCLEOTIDE SEQUENCE [LARGE SCALE GENOMIC DNA]</scope>
    <source>
        <strain evidence="2 3">PC3939II</strain>
        <strain evidence="1 4">PC5538III-lc</strain>
    </source>
</reference>
<comment type="caution">
    <text evidence="1">The sequence shown here is derived from an EMBL/GenBank/DDBJ whole genome shotgun (WGS) entry which is preliminary data.</text>
</comment>
<name>A0A5C8E876_9SPIR</name>
<proteinExistence type="predicted"/>
<evidence type="ECO:0000313" key="2">
    <source>
        <dbReference type="EMBL" id="TXJ51701.1"/>
    </source>
</evidence>
<dbReference type="Proteomes" id="UP000324707">
    <property type="component" value="Unassembled WGS sequence"/>
</dbReference>
<accession>A0A5C8E876</accession>
<reference evidence="1" key="2">
    <citation type="submission" date="2019-01" db="EMBL/GenBank/DDBJ databases">
        <authorList>
            <person name="Thorell K."/>
        </authorList>
    </citation>
    <scope>NUCLEOTIDE SEQUENCE</scope>
    <source>
        <strain evidence="2">PC3939II</strain>
        <strain evidence="1">PC5538III-lc</strain>
    </source>
</reference>
<protein>
    <recommendedName>
        <fullName evidence="5">Lipoprotein</fullName>
    </recommendedName>
</protein>
<evidence type="ECO:0000313" key="3">
    <source>
        <dbReference type="Proteomes" id="UP000322307"/>
    </source>
</evidence>
<dbReference type="Proteomes" id="UP000322307">
    <property type="component" value="Unassembled WGS sequence"/>
</dbReference>
<sequence length="192" mass="22014">MKKLLKLKELKKLFLLFPILLLISCAVKVKTVNDSFYGTQHYETDYMTITGWFDNIKLKFVAAKNPNIILVMASYSSEIAYNISKSDNIVLKFHDNTFLNLDYINNSPTVYTSDTYYSGNSYSYGNSTSYYGTSYNYRLYTINSSARINNDIGTLTAIRIENSGGFKNLDISQSFAKKFQKAYNDIKNKINE</sequence>
<evidence type="ECO:0008006" key="5">
    <source>
        <dbReference type="Google" id="ProtNLM"/>
    </source>
</evidence>
<dbReference type="RefSeq" id="WP_147717552.1">
    <property type="nucleotide sequence ID" value="NZ_SAXX01000005.1"/>
</dbReference>
<organism evidence="1 4">
    <name type="scientific">Brachyspira aalborgi</name>
    <dbReference type="NCBI Taxonomy" id="29522"/>
    <lineage>
        <taxon>Bacteria</taxon>
        <taxon>Pseudomonadati</taxon>
        <taxon>Spirochaetota</taxon>
        <taxon>Spirochaetia</taxon>
        <taxon>Brachyspirales</taxon>
        <taxon>Brachyspiraceae</taxon>
        <taxon>Brachyspira</taxon>
    </lineage>
</organism>
<dbReference type="PROSITE" id="PS51257">
    <property type="entry name" value="PROKAR_LIPOPROTEIN"/>
    <property type="match status" value="1"/>
</dbReference>